<dbReference type="Gene3D" id="3.10.50.10">
    <property type="match status" value="1"/>
</dbReference>
<feature type="signal peptide" evidence="11">
    <location>
        <begin position="1"/>
        <end position="20"/>
    </location>
</feature>
<dbReference type="GO" id="GO:0008061">
    <property type="term" value="F:chitin binding"/>
    <property type="evidence" value="ECO:0007669"/>
    <property type="project" value="UniProtKB-UniRule"/>
</dbReference>
<feature type="disulfide bond" evidence="8">
    <location>
        <begin position="26"/>
        <end position="41"/>
    </location>
</feature>
<feature type="domain" description="Chitin-binding type-1" evidence="12">
    <location>
        <begin position="23"/>
        <end position="66"/>
    </location>
</feature>
<feature type="chain" id="PRO_5040172035" evidence="11">
    <location>
        <begin position="21"/>
        <end position="445"/>
    </location>
</feature>
<evidence type="ECO:0000259" key="13">
    <source>
        <dbReference type="PROSITE" id="PS51910"/>
    </source>
</evidence>
<dbReference type="SMART" id="SM00270">
    <property type="entry name" value="ChtBD1"/>
    <property type="match status" value="1"/>
</dbReference>
<dbReference type="GO" id="GO:0000272">
    <property type="term" value="P:polysaccharide catabolic process"/>
    <property type="evidence" value="ECO:0007669"/>
    <property type="project" value="UniProtKB-KW"/>
</dbReference>
<dbReference type="InterPro" id="IPR036861">
    <property type="entry name" value="Endochitinase-like_sf"/>
</dbReference>
<evidence type="ECO:0000256" key="2">
    <source>
        <dbReference type="ARBA" id="ARBA00022669"/>
    </source>
</evidence>
<sequence length="445" mass="49358">MKGLLIQFLCVFIVGRVVVAQLPGICGSQAKGALCPDKQCCSQYGFCGTTKEFCLTSLRCQSRCINDGPPPKKPGDIPNINESKLFKPPAGTFNSKKLVGYFSNWAQYRGFDPSTPACTGGEYAFLPENINPHLYTHINYAFVFMAENNSVVPHEHNDEELSLRMNKWIHRINPSCTTSISIGGWSMNDGPSKYTGGVDYTPFFSKMADTAASRATFIQSAIEFARRLEFDGIDIDWEFIGDSTRGGKPADRENFNALMREMRAAMKADAASSGKKELMITMAAPAGPDNFKNIDAKTISDYVDWINIMTYDFYGNWENTVENHAPIADTRIPKWSFTSAIDQYLGAGVPPAKLMAGLPLYGRVWTLSDLSNTSPGAPGTAGTAGRCTAEHGYMSYFEIKEVADAQEGRGVSFEPQDGYYMVFDNQWVGYDDEVNLIFCESWYYQ</sequence>
<evidence type="ECO:0000259" key="12">
    <source>
        <dbReference type="PROSITE" id="PS50941"/>
    </source>
</evidence>
<dbReference type="InterPro" id="IPR029070">
    <property type="entry name" value="Chitinase_insertion_sf"/>
</dbReference>
<dbReference type="OrthoDB" id="73875at2759"/>
<dbReference type="InterPro" id="IPR001579">
    <property type="entry name" value="Glyco_hydro_18_chit_AS"/>
</dbReference>
<evidence type="ECO:0000256" key="6">
    <source>
        <dbReference type="ARBA" id="ARBA00023295"/>
    </source>
</evidence>
<dbReference type="PROSITE" id="PS50941">
    <property type="entry name" value="CHIT_BIND_I_2"/>
    <property type="match status" value="1"/>
</dbReference>
<dbReference type="Gene3D" id="3.30.60.10">
    <property type="entry name" value="Endochitinase-like"/>
    <property type="match status" value="1"/>
</dbReference>
<dbReference type="InterPro" id="IPR001002">
    <property type="entry name" value="Chitin-bd_1"/>
</dbReference>
<evidence type="ECO:0000256" key="4">
    <source>
        <dbReference type="ARBA" id="ARBA00023024"/>
    </source>
</evidence>
<comment type="caution">
    <text evidence="14">The sequence shown here is derived from an EMBL/GenBank/DDBJ whole genome shotgun (WGS) entry which is preliminary data.</text>
</comment>
<dbReference type="Proteomes" id="UP000807353">
    <property type="component" value="Unassembled WGS sequence"/>
</dbReference>
<evidence type="ECO:0000313" key="15">
    <source>
        <dbReference type="Proteomes" id="UP000807353"/>
    </source>
</evidence>
<dbReference type="SUPFAM" id="SSF51445">
    <property type="entry name" value="(Trans)glycosidases"/>
    <property type="match status" value="1"/>
</dbReference>
<dbReference type="PANTHER" id="PTHR11177">
    <property type="entry name" value="CHITINASE"/>
    <property type="match status" value="1"/>
</dbReference>
<dbReference type="SUPFAM" id="SSF57016">
    <property type="entry name" value="Plant lectins/antimicrobial peptides"/>
    <property type="match status" value="1"/>
</dbReference>
<dbReference type="InterPro" id="IPR017853">
    <property type="entry name" value="GH"/>
</dbReference>
<dbReference type="GO" id="GO:0005576">
    <property type="term" value="C:extracellular region"/>
    <property type="evidence" value="ECO:0007669"/>
    <property type="project" value="TreeGrafter"/>
</dbReference>
<evidence type="ECO:0000256" key="8">
    <source>
        <dbReference type="PROSITE-ProRule" id="PRU00261"/>
    </source>
</evidence>
<dbReference type="PROSITE" id="PS01095">
    <property type="entry name" value="GH18_1"/>
    <property type="match status" value="1"/>
</dbReference>
<comment type="catalytic activity">
    <reaction evidence="1">
        <text>Random endo-hydrolysis of N-acetyl-beta-D-glucosaminide (1-&gt;4)-beta-linkages in chitin and chitodextrins.</text>
        <dbReference type="EC" id="3.2.1.14"/>
    </reaction>
</comment>
<dbReference type="AlphaFoldDB" id="A0A9P5XRZ6"/>
<feature type="disulfide bond" evidence="8">
    <location>
        <begin position="60"/>
        <end position="64"/>
    </location>
</feature>
<dbReference type="PROSITE" id="PS00026">
    <property type="entry name" value="CHIT_BIND_I_1"/>
    <property type="match status" value="1"/>
</dbReference>
<keyword evidence="5" id="KW-0119">Carbohydrate metabolism</keyword>
<feature type="domain" description="GH18" evidence="13">
    <location>
        <begin position="96"/>
        <end position="445"/>
    </location>
</feature>
<keyword evidence="8" id="KW-1015">Disulfide bond</keyword>
<dbReference type="PROSITE" id="PS51910">
    <property type="entry name" value="GH18_2"/>
    <property type="match status" value="1"/>
</dbReference>
<proteinExistence type="inferred from homology"/>
<dbReference type="CDD" id="cd00035">
    <property type="entry name" value="ChtBD1"/>
    <property type="match status" value="1"/>
</dbReference>
<dbReference type="SUPFAM" id="SSF54556">
    <property type="entry name" value="Chitinase insertion domain"/>
    <property type="match status" value="1"/>
</dbReference>
<organism evidence="14 15">
    <name type="scientific">Collybia nuda</name>
    <dbReference type="NCBI Taxonomy" id="64659"/>
    <lineage>
        <taxon>Eukaryota</taxon>
        <taxon>Fungi</taxon>
        <taxon>Dikarya</taxon>
        <taxon>Basidiomycota</taxon>
        <taxon>Agaricomycotina</taxon>
        <taxon>Agaricomycetes</taxon>
        <taxon>Agaricomycetidae</taxon>
        <taxon>Agaricales</taxon>
        <taxon>Tricholomatineae</taxon>
        <taxon>Clitocybaceae</taxon>
        <taxon>Collybia</taxon>
    </lineage>
</organism>
<dbReference type="InterPro" id="IPR011583">
    <property type="entry name" value="Chitinase_II/V-like_cat"/>
</dbReference>
<evidence type="ECO:0000256" key="5">
    <source>
        <dbReference type="ARBA" id="ARBA00023277"/>
    </source>
</evidence>
<evidence type="ECO:0000256" key="9">
    <source>
        <dbReference type="RuleBase" id="RU000489"/>
    </source>
</evidence>
<dbReference type="PANTHER" id="PTHR11177:SF317">
    <property type="entry name" value="CHITINASE 12-RELATED"/>
    <property type="match status" value="1"/>
</dbReference>
<evidence type="ECO:0000256" key="7">
    <source>
        <dbReference type="ARBA" id="ARBA00023326"/>
    </source>
</evidence>
<name>A0A9P5XRZ6_9AGAR</name>
<dbReference type="Pfam" id="PF00704">
    <property type="entry name" value="Glyco_hydro_18"/>
    <property type="match status" value="1"/>
</dbReference>
<evidence type="ECO:0000256" key="1">
    <source>
        <dbReference type="ARBA" id="ARBA00000822"/>
    </source>
</evidence>
<evidence type="ECO:0000256" key="10">
    <source>
        <dbReference type="RuleBase" id="RU004453"/>
    </source>
</evidence>
<keyword evidence="4" id="KW-0146">Chitin degradation</keyword>
<keyword evidence="2 8" id="KW-0147">Chitin-binding</keyword>
<accession>A0A9P5XRZ6</accession>
<feature type="disulfide bond" evidence="8">
    <location>
        <begin position="35"/>
        <end position="47"/>
    </location>
</feature>
<dbReference type="SMART" id="SM00636">
    <property type="entry name" value="Glyco_18"/>
    <property type="match status" value="1"/>
</dbReference>
<keyword evidence="7" id="KW-0624">Polysaccharide degradation</keyword>
<keyword evidence="15" id="KW-1185">Reference proteome</keyword>
<dbReference type="EMBL" id="MU150496">
    <property type="protein sequence ID" value="KAF9455899.1"/>
    <property type="molecule type" value="Genomic_DNA"/>
</dbReference>
<evidence type="ECO:0000313" key="14">
    <source>
        <dbReference type="EMBL" id="KAF9455899.1"/>
    </source>
</evidence>
<dbReference type="InterPro" id="IPR018371">
    <property type="entry name" value="Chitin-binding_1_CS"/>
</dbReference>
<evidence type="ECO:0000256" key="3">
    <source>
        <dbReference type="ARBA" id="ARBA00022801"/>
    </source>
</evidence>
<feature type="disulfide bond" evidence="8">
    <location>
        <begin position="40"/>
        <end position="54"/>
    </location>
</feature>
<comment type="similarity">
    <text evidence="10">Belongs to the glycosyl hydrolase 18 family.</text>
</comment>
<dbReference type="Gene3D" id="3.20.20.80">
    <property type="entry name" value="Glycosidases"/>
    <property type="match status" value="1"/>
</dbReference>
<dbReference type="InterPro" id="IPR001223">
    <property type="entry name" value="Glyco_hydro18_cat"/>
</dbReference>
<reference evidence="14" key="1">
    <citation type="submission" date="2020-11" db="EMBL/GenBank/DDBJ databases">
        <authorList>
            <consortium name="DOE Joint Genome Institute"/>
            <person name="Ahrendt S."/>
            <person name="Riley R."/>
            <person name="Andreopoulos W."/>
            <person name="Labutti K."/>
            <person name="Pangilinan J."/>
            <person name="Ruiz-Duenas F.J."/>
            <person name="Barrasa J.M."/>
            <person name="Sanchez-Garcia M."/>
            <person name="Camarero S."/>
            <person name="Miyauchi S."/>
            <person name="Serrano A."/>
            <person name="Linde D."/>
            <person name="Babiker R."/>
            <person name="Drula E."/>
            <person name="Ayuso-Fernandez I."/>
            <person name="Pacheco R."/>
            <person name="Padilla G."/>
            <person name="Ferreira P."/>
            <person name="Barriuso J."/>
            <person name="Kellner H."/>
            <person name="Castanera R."/>
            <person name="Alfaro M."/>
            <person name="Ramirez L."/>
            <person name="Pisabarro A.G."/>
            <person name="Kuo A."/>
            <person name="Tritt A."/>
            <person name="Lipzen A."/>
            <person name="He G."/>
            <person name="Yan M."/>
            <person name="Ng V."/>
            <person name="Cullen D."/>
            <person name="Martin F."/>
            <person name="Rosso M.-N."/>
            <person name="Henrissat B."/>
            <person name="Hibbett D."/>
            <person name="Martinez A.T."/>
            <person name="Grigoriev I.V."/>
        </authorList>
    </citation>
    <scope>NUCLEOTIDE SEQUENCE</scope>
    <source>
        <strain evidence="14">CBS 247.69</strain>
    </source>
</reference>
<keyword evidence="3 9" id="KW-0378">Hydrolase</keyword>
<dbReference type="GO" id="GO:0008843">
    <property type="term" value="F:endochitinase activity"/>
    <property type="evidence" value="ECO:0007669"/>
    <property type="project" value="UniProtKB-EC"/>
</dbReference>
<dbReference type="GO" id="GO:0006032">
    <property type="term" value="P:chitin catabolic process"/>
    <property type="evidence" value="ECO:0007669"/>
    <property type="project" value="UniProtKB-KW"/>
</dbReference>
<dbReference type="InterPro" id="IPR050314">
    <property type="entry name" value="Glycosyl_Hydrlase_18"/>
</dbReference>
<keyword evidence="11" id="KW-0732">Signal</keyword>
<keyword evidence="6 9" id="KW-0326">Glycosidase</keyword>
<protein>
    <submittedName>
        <fullName evidence="14">Glycosyl hydrolases family 18-domain-containing protein</fullName>
    </submittedName>
</protein>
<gene>
    <name evidence="14" type="ORF">BDZ94DRAFT_501951</name>
</gene>
<dbReference type="Pfam" id="PF00187">
    <property type="entry name" value="Chitin_bind_1"/>
    <property type="match status" value="1"/>
</dbReference>
<evidence type="ECO:0000256" key="11">
    <source>
        <dbReference type="SAM" id="SignalP"/>
    </source>
</evidence>